<dbReference type="Pfam" id="PF05699">
    <property type="entry name" value="Dimer_Tnp_hAT"/>
    <property type="match status" value="1"/>
</dbReference>
<dbReference type="AlphaFoldDB" id="A0A814GV01"/>
<feature type="region of interest" description="Disordered" evidence="1">
    <location>
        <begin position="16"/>
        <end position="37"/>
    </location>
</feature>
<feature type="region of interest" description="Disordered" evidence="1">
    <location>
        <begin position="60"/>
        <end position="79"/>
    </location>
</feature>
<feature type="compositionally biased region" description="Low complexity" evidence="1">
    <location>
        <begin position="63"/>
        <end position="73"/>
    </location>
</feature>
<dbReference type="Proteomes" id="UP000663879">
    <property type="component" value="Unassembled WGS sequence"/>
</dbReference>
<dbReference type="InterPro" id="IPR012337">
    <property type="entry name" value="RNaseH-like_sf"/>
</dbReference>
<dbReference type="SUPFAM" id="SSF53098">
    <property type="entry name" value="Ribonuclease H-like"/>
    <property type="match status" value="1"/>
</dbReference>
<dbReference type="InterPro" id="IPR008906">
    <property type="entry name" value="HATC_C_dom"/>
</dbReference>
<comment type="caution">
    <text evidence="3">The sequence shown here is derived from an EMBL/GenBank/DDBJ whole genome shotgun (WGS) entry which is preliminary data.</text>
</comment>
<name>A0A814GV01_9BILA</name>
<dbReference type="EMBL" id="CAJNOC010003885">
    <property type="protein sequence ID" value="CAF1001744.1"/>
    <property type="molecule type" value="Genomic_DNA"/>
</dbReference>
<proteinExistence type="predicted"/>
<dbReference type="GO" id="GO:0046983">
    <property type="term" value="F:protein dimerization activity"/>
    <property type="evidence" value="ECO:0007669"/>
    <property type="project" value="InterPro"/>
</dbReference>
<organism evidence="3 4">
    <name type="scientific">Brachionus calyciflorus</name>
    <dbReference type="NCBI Taxonomy" id="104777"/>
    <lineage>
        <taxon>Eukaryota</taxon>
        <taxon>Metazoa</taxon>
        <taxon>Spiralia</taxon>
        <taxon>Gnathifera</taxon>
        <taxon>Rotifera</taxon>
        <taxon>Eurotatoria</taxon>
        <taxon>Monogononta</taxon>
        <taxon>Pseudotrocha</taxon>
        <taxon>Ploima</taxon>
        <taxon>Brachionidae</taxon>
        <taxon>Brachionus</taxon>
    </lineage>
</organism>
<feature type="domain" description="HAT C-terminal dimerisation" evidence="2">
    <location>
        <begin position="99"/>
        <end position="156"/>
    </location>
</feature>
<evidence type="ECO:0000259" key="2">
    <source>
        <dbReference type="Pfam" id="PF05699"/>
    </source>
</evidence>
<keyword evidence="4" id="KW-1185">Reference proteome</keyword>
<sequence>MDVSPDLSLDNIVNTPQIRRKRPRNDNNQNSRSNNVQKNFKKENDVFYCEVMDVKNETCKPQFSSNSSSTTFSPKKGSRSEVSTNKVVIFKKLFISCSSNIKDYPKIGKIAMYMMAACSTSVPSERFFSVSGLTVNKLRTRLTPDKVNKLMVLWSWNHFLTSNNDFKNN</sequence>
<protein>
    <recommendedName>
        <fullName evidence="2">HAT C-terminal dimerisation domain-containing protein</fullName>
    </recommendedName>
</protein>
<dbReference type="OrthoDB" id="1607513at2759"/>
<dbReference type="PANTHER" id="PTHR47611">
    <property type="entry name" value="HAT DIMERISATION DOMAIN, C-TERMINAL"/>
    <property type="match status" value="1"/>
</dbReference>
<evidence type="ECO:0000313" key="4">
    <source>
        <dbReference type="Proteomes" id="UP000663879"/>
    </source>
</evidence>
<reference evidence="3" key="1">
    <citation type="submission" date="2021-02" db="EMBL/GenBank/DDBJ databases">
        <authorList>
            <person name="Nowell W R."/>
        </authorList>
    </citation>
    <scope>NUCLEOTIDE SEQUENCE</scope>
    <source>
        <strain evidence="3">Ploen Becks lab</strain>
    </source>
</reference>
<feature type="compositionally biased region" description="Low complexity" evidence="1">
    <location>
        <begin position="26"/>
        <end position="37"/>
    </location>
</feature>
<gene>
    <name evidence="3" type="ORF">OXX778_LOCUS16439</name>
</gene>
<dbReference type="PANTHER" id="PTHR47611:SF1">
    <property type="entry name" value="CCHC-TYPE DOMAIN-CONTAINING PROTEIN"/>
    <property type="match status" value="1"/>
</dbReference>
<accession>A0A814GV01</accession>
<evidence type="ECO:0000313" key="3">
    <source>
        <dbReference type="EMBL" id="CAF1001744.1"/>
    </source>
</evidence>
<evidence type="ECO:0000256" key="1">
    <source>
        <dbReference type="SAM" id="MobiDB-lite"/>
    </source>
</evidence>